<dbReference type="FunFam" id="3.90.226.10:FF:000007">
    <property type="entry name" value="Methylcrotonoyl-CoA carboxylase subunit beta"/>
    <property type="match status" value="1"/>
</dbReference>
<evidence type="ECO:0000256" key="2">
    <source>
        <dbReference type="ARBA" id="ARBA00046317"/>
    </source>
</evidence>
<evidence type="ECO:0000259" key="5">
    <source>
        <dbReference type="PROSITE" id="PS50989"/>
    </source>
</evidence>
<comment type="similarity">
    <text evidence="1">Belongs to the AccD/PCCB family.</text>
</comment>
<feature type="domain" description="CoA carboxyltransferase C-terminal" evidence="5">
    <location>
        <begin position="275"/>
        <end position="527"/>
    </location>
</feature>
<dbReference type="InterPro" id="IPR034733">
    <property type="entry name" value="AcCoA_carboxyl_beta"/>
</dbReference>
<comment type="caution">
    <text evidence="6">The sequence shown here is derived from an EMBL/GenBank/DDBJ whole genome shotgun (WGS) entry which is preliminary data.</text>
</comment>
<dbReference type="GO" id="GO:1905202">
    <property type="term" value="C:methylcrotonoyl-CoA carboxylase complex"/>
    <property type="evidence" value="ECO:0007669"/>
    <property type="project" value="TreeGrafter"/>
</dbReference>
<evidence type="ECO:0000259" key="4">
    <source>
        <dbReference type="PROSITE" id="PS50980"/>
    </source>
</evidence>
<dbReference type="EMBL" id="JAMZDY010000001">
    <property type="protein sequence ID" value="MCP2371552.1"/>
    <property type="molecule type" value="Genomic_DNA"/>
</dbReference>
<name>A0A9X2H685_9MICO</name>
<dbReference type="PANTHER" id="PTHR22855">
    <property type="entry name" value="ACETYL, PROPIONYL, PYRUVATE, AND GLUTACONYL CARBOXYLASE-RELATED"/>
    <property type="match status" value="1"/>
</dbReference>
<keyword evidence="7" id="KW-1185">Reference proteome</keyword>
<feature type="domain" description="CoA carboxyltransferase N-terminal" evidence="4">
    <location>
        <begin position="22"/>
        <end position="278"/>
    </location>
</feature>
<dbReference type="InterPro" id="IPR011763">
    <property type="entry name" value="COA_CT_C"/>
</dbReference>
<dbReference type="EC" id="6.4.1.4" evidence="6"/>
<dbReference type="GO" id="GO:0004485">
    <property type="term" value="F:methylcrotonoyl-CoA carboxylase activity"/>
    <property type="evidence" value="ECO:0007669"/>
    <property type="project" value="UniProtKB-EC"/>
</dbReference>
<dbReference type="PANTHER" id="PTHR22855:SF13">
    <property type="entry name" value="METHYLCROTONOYL-COA CARBOXYLASE BETA CHAIN, MITOCHONDRIAL"/>
    <property type="match status" value="1"/>
</dbReference>
<sequence length="535" mass="57123">MPTLTTEVDPNGDAARRNAEQHAELVAELRARLAAAALGGPEASRDRHVARGKLLPRDRVDRLLDEGSPFLELSPLAADGLYDDDTPGAGIITGVGLVHGRAVVVVCNDATVKGGTYYPMTVKKHLRAQEVAREHRLPCIYLVDSGGAFLPMQDDVFPDREHFGRIFFNQAQLSSMRIPQLAAVLGSCTAGGAYVPAMSDESVIVREQGTIFLGGPPLVKAAIGEVVTPEELGGGELHARVSGVADHLADDDEHALELLRDMVATLPEPAPRAWTVREPRAPVVDPAGLTAAVPVDVQQPYDVHEVIARLVDGSEFAEFKPDYGDTLVTGFAHLDGHPVGIVANNGVLFSESAMKGAHFIELCDQRGIPLVFLQNISGFMVGRDAEAGGIAKHGAKMVTAVATTRVPKLTVVIGGSFGAGNYSMCGRAYSPRFLFMWPNARISVMGGEQAASVLSTVKGDQLAVKGEPWSDAAAEAFKAPIRAQYEAQGSPYHSTARLWDDGIIDPAHTRTVLAMALELASRTPLPEPRFGLFRM</sequence>
<dbReference type="InterPro" id="IPR011762">
    <property type="entry name" value="COA_CT_N"/>
</dbReference>
<comment type="pathway">
    <text evidence="2">Amino-acid degradation; L-leucine degradation.</text>
</comment>
<evidence type="ECO:0000256" key="1">
    <source>
        <dbReference type="ARBA" id="ARBA00006102"/>
    </source>
</evidence>
<accession>A0A9X2H685</accession>
<organism evidence="6 7">
    <name type="scientific">Agromyces terreus</name>
    <dbReference type="NCBI Taxonomy" id="424795"/>
    <lineage>
        <taxon>Bacteria</taxon>
        <taxon>Bacillati</taxon>
        <taxon>Actinomycetota</taxon>
        <taxon>Actinomycetes</taxon>
        <taxon>Micrococcales</taxon>
        <taxon>Microbacteriaceae</taxon>
        <taxon>Agromyces</taxon>
    </lineage>
</organism>
<evidence type="ECO:0000313" key="6">
    <source>
        <dbReference type="EMBL" id="MCP2371552.1"/>
    </source>
</evidence>
<reference evidence="6" key="1">
    <citation type="submission" date="2022-06" db="EMBL/GenBank/DDBJ databases">
        <title>Sequencing the genomes of 1000 actinobacteria strains.</title>
        <authorList>
            <person name="Klenk H.-P."/>
        </authorList>
    </citation>
    <scope>NUCLEOTIDE SEQUENCE</scope>
    <source>
        <strain evidence="6">DSM 22016</strain>
    </source>
</reference>
<dbReference type="Gene3D" id="3.90.226.10">
    <property type="entry name" value="2-enoyl-CoA Hydratase, Chain A, domain 1"/>
    <property type="match status" value="2"/>
</dbReference>
<dbReference type="SUPFAM" id="SSF52096">
    <property type="entry name" value="ClpP/crotonase"/>
    <property type="match status" value="2"/>
</dbReference>
<feature type="domain" description="CoA carboxyltransferase C-terminal" evidence="5">
    <location>
        <begin position="21"/>
        <end position="281"/>
    </location>
</feature>
<dbReference type="Proteomes" id="UP001139722">
    <property type="component" value="Unassembled WGS sequence"/>
</dbReference>
<proteinExistence type="inferred from homology"/>
<dbReference type="InterPro" id="IPR029045">
    <property type="entry name" value="ClpP/crotonase-like_dom_sf"/>
</dbReference>
<dbReference type="FunFam" id="3.90.226.10:FF:000004">
    <property type="entry name" value="Methylcrotonoyl-CoA carboxylase beta chain"/>
    <property type="match status" value="1"/>
</dbReference>
<protein>
    <submittedName>
        <fullName evidence="6">3-methylcrotonyl-CoA carboxylase beta subunit</fullName>
        <ecNumber evidence="6">6.4.1.4</ecNumber>
    </submittedName>
</protein>
<gene>
    <name evidence="6" type="ORF">BJ978_002228</name>
</gene>
<dbReference type="InterPro" id="IPR045190">
    <property type="entry name" value="MCCB/AccD1-like"/>
</dbReference>
<dbReference type="RefSeq" id="WP_156999626.1">
    <property type="nucleotide sequence ID" value="NZ_BAAANU010000014.1"/>
</dbReference>
<evidence type="ECO:0000256" key="3">
    <source>
        <dbReference type="SAM" id="MobiDB-lite"/>
    </source>
</evidence>
<feature type="region of interest" description="Disordered" evidence="3">
    <location>
        <begin position="1"/>
        <end position="21"/>
    </location>
</feature>
<keyword evidence="6" id="KW-0436">Ligase</keyword>
<dbReference type="Pfam" id="PF01039">
    <property type="entry name" value="Carboxyl_trans"/>
    <property type="match status" value="1"/>
</dbReference>
<dbReference type="GO" id="GO:0006552">
    <property type="term" value="P:L-leucine catabolic process"/>
    <property type="evidence" value="ECO:0007669"/>
    <property type="project" value="TreeGrafter"/>
</dbReference>
<dbReference type="PROSITE" id="PS50980">
    <property type="entry name" value="COA_CT_NTER"/>
    <property type="match status" value="1"/>
</dbReference>
<dbReference type="PROSITE" id="PS50989">
    <property type="entry name" value="COA_CT_CTER"/>
    <property type="match status" value="2"/>
</dbReference>
<evidence type="ECO:0000313" key="7">
    <source>
        <dbReference type="Proteomes" id="UP001139722"/>
    </source>
</evidence>
<dbReference type="AlphaFoldDB" id="A0A9X2H685"/>
<dbReference type="OrthoDB" id="9803706at2"/>